<reference evidence="1 2" key="1">
    <citation type="journal article" date="2019" name="Sci. Rep.">
        <title>Orb-weaving spider Araneus ventricosus genome elucidates the spidroin gene catalogue.</title>
        <authorList>
            <person name="Kono N."/>
            <person name="Nakamura H."/>
            <person name="Ohtoshi R."/>
            <person name="Moran D.A.P."/>
            <person name="Shinohara A."/>
            <person name="Yoshida Y."/>
            <person name="Fujiwara M."/>
            <person name="Mori M."/>
            <person name="Tomita M."/>
            <person name="Arakawa K."/>
        </authorList>
    </citation>
    <scope>NUCLEOTIDE SEQUENCE [LARGE SCALE GENOMIC DNA]</scope>
</reference>
<evidence type="ECO:0000313" key="2">
    <source>
        <dbReference type="Proteomes" id="UP000499080"/>
    </source>
</evidence>
<protein>
    <submittedName>
        <fullName evidence="1">Uncharacterized protein</fullName>
    </submittedName>
</protein>
<organism evidence="1 2">
    <name type="scientific">Araneus ventricosus</name>
    <name type="common">Orbweaver spider</name>
    <name type="synonym">Epeira ventricosa</name>
    <dbReference type="NCBI Taxonomy" id="182803"/>
    <lineage>
        <taxon>Eukaryota</taxon>
        <taxon>Metazoa</taxon>
        <taxon>Ecdysozoa</taxon>
        <taxon>Arthropoda</taxon>
        <taxon>Chelicerata</taxon>
        <taxon>Arachnida</taxon>
        <taxon>Araneae</taxon>
        <taxon>Araneomorphae</taxon>
        <taxon>Entelegynae</taxon>
        <taxon>Araneoidea</taxon>
        <taxon>Araneidae</taxon>
        <taxon>Araneus</taxon>
    </lineage>
</organism>
<keyword evidence="2" id="KW-1185">Reference proteome</keyword>
<accession>A0A4Y2D116</accession>
<sequence>MSPVILILWQERDIDRGFSLEANPMNPDLVDKPEDHFGDFGDKTKIIEIARIIALSLKGREMWRTFERISYDKFHSMFQSANYKYPSCSNEGRISLWNFVSSTSWCVERY</sequence>
<proteinExistence type="predicted"/>
<dbReference type="EMBL" id="BGPR01000280">
    <property type="protein sequence ID" value="GBM10059.1"/>
    <property type="molecule type" value="Genomic_DNA"/>
</dbReference>
<comment type="caution">
    <text evidence="1">The sequence shown here is derived from an EMBL/GenBank/DDBJ whole genome shotgun (WGS) entry which is preliminary data.</text>
</comment>
<dbReference type="Proteomes" id="UP000499080">
    <property type="component" value="Unassembled WGS sequence"/>
</dbReference>
<evidence type="ECO:0000313" key="1">
    <source>
        <dbReference type="EMBL" id="GBM10059.1"/>
    </source>
</evidence>
<dbReference type="AlphaFoldDB" id="A0A4Y2D116"/>
<gene>
    <name evidence="1" type="ORF">AVEN_92893_1</name>
</gene>
<name>A0A4Y2D116_ARAVE</name>